<dbReference type="AlphaFoldDB" id="A0A4V5P9Z4"/>
<gene>
    <name evidence="1" type="ORF">EI555_015890</name>
</gene>
<dbReference type="Proteomes" id="UP000308365">
    <property type="component" value="Unassembled WGS sequence"/>
</dbReference>
<reference evidence="2" key="1">
    <citation type="journal article" date="2019" name="IScience">
        <title>Narwhal Genome Reveals Long-Term Low Genetic Diversity despite Current Large Abundance Size.</title>
        <authorList>
            <person name="Westbury M.V."/>
            <person name="Petersen B."/>
            <person name="Garde E."/>
            <person name="Heide-Jorgensen M.P."/>
            <person name="Lorenzen E.D."/>
        </authorList>
    </citation>
    <scope>NUCLEOTIDE SEQUENCE [LARGE SCALE GENOMIC DNA]</scope>
</reference>
<comment type="caution">
    <text evidence="1">The sequence shown here is derived from an EMBL/GenBank/DDBJ whole genome shotgun (WGS) entry which is preliminary data.</text>
</comment>
<evidence type="ECO:0000313" key="1">
    <source>
        <dbReference type="EMBL" id="TKC49090.1"/>
    </source>
</evidence>
<sequence length="20" mass="2426">MYRDRILSPSCAEQKRFLVL</sequence>
<organism evidence="1 2">
    <name type="scientific">Monodon monoceros</name>
    <name type="common">Narwhal</name>
    <name type="synonym">Ceratodon monodon</name>
    <dbReference type="NCBI Taxonomy" id="40151"/>
    <lineage>
        <taxon>Eukaryota</taxon>
        <taxon>Metazoa</taxon>
        <taxon>Chordata</taxon>
        <taxon>Craniata</taxon>
        <taxon>Vertebrata</taxon>
        <taxon>Euteleostomi</taxon>
        <taxon>Mammalia</taxon>
        <taxon>Eutheria</taxon>
        <taxon>Laurasiatheria</taxon>
        <taxon>Artiodactyla</taxon>
        <taxon>Whippomorpha</taxon>
        <taxon>Cetacea</taxon>
        <taxon>Odontoceti</taxon>
        <taxon>Monodontidae</taxon>
        <taxon>Monodon</taxon>
    </lineage>
</organism>
<accession>A0A4V5P9Z4</accession>
<protein>
    <submittedName>
        <fullName evidence="1">Uncharacterized protein</fullName>
    </submittedName>
</protein>
<proteinExistence type="predicted"/>
<dbReference type="EMBL" id="RWIC01000133">
    <property type="protein sequence ID" value="TKC49090.1"/>
    <property type="molecule type" value="Genomic_DNA"/>
</dbReference>
<evidence type="ECO:0000313" key="2">
    <source>
        <dbReference type="Proteomes" id="UP000308365"/>
    </source>
</evidence>
<name>A0A4V5P9Z4_MONMO</name>